<protein>
    <submittedName>
        <fullName evidence="2">Protein phosphatase methylesterase 1</fullName>
    </submittedName>
</protein>
<sequence length="306" mass="33936">MGGSVELSPLPWNHYGFTNKQIVDINGDEFNVYRAGSEGVVILCLHGAGYTGLSYAQLAGSLITRFKCQVIAPDLRGHGETKCAEPLALTKEQMVQDVINIYEKLFPDENHRPYAFVVGHSMGGAIAIKLCHDNLIPNVLALVVIDVVEGTALAALSDMPAILKHRPKRFKKLEEAIHWASTSTDCYCRLPGARQSVPSQFKLSADGSYEWIIELEKTAKFWVSWFTGISKEFLAIKQGKILIVGHIERLDSELIKAEIQGKFQNIVIPDAGHAIHENDPEAVATGIENYYRRFAVLIEKGLKIHL</sequence>
<evidence type="ECO:0000313" key="2">
    <source>
        <dbReference type="WBParaSite" id="JU765_v2.g8511.t1"/>
    </source>
</evidence>
<evidence type="ECO:0000313" key="1">
    <source>
        <dbReference type="Proteomes" id="UP000887576"/>
    </source>
</evidence>
<proteinExistence type="predicted"/>
<name>A0AC34RPV6_9BILA</name>
<dbReference type="Proteomes" id="UP000887576">
    <property type="component" value="Unplaced"/>
</dbReference>
<accession>A0AC34RPV6</accession>
<organism evidence="1 2">
    <name type="scientific">Panagrolaimus sp. JU765</name>
    <dbReference type="NCBI Taxonomy" id="591449"/>
    <lineage>
        <taxon>Eukaryota</taxon>
        <taxon>Metazoa</taxon>
        <taxon>Ecdysozoa</taxon>
        <taxon>Nematoda</taxon>
        <taxon>Chromadorea</taxon>
        <taxon>Rhabditida</taxon>
        <taxon>Tylenchina</taxon>
        <taxon>Panagrolaimomorpha</taxon>
        <taxon>Panagrolaimoidea</taxon>
        <taxon>Panagrolaimidae</taxon>
        <taxon>Panagrolaimus</taxon>
    </lineage>
</organism>
<dbReference type="WBParaSite" id="JU765_v2.g8511.t1">
    <property type="protein sequence ID" value="JU765_v2.g8511.t1"/>
    <property type="gene ID" value="JU765_v2.g8511"/>
</dbReference>
<reference evidence="2" key="1">
    <citation type="submission" date="2022-11" db="UniProtKB">
        <authorList>
            <consortium name="WormBaseParasite"/>
        </authorList>
    </citation>
    <scope>IDENTIFICATION</scope>
</reference>